<dbReference type="GO" id="GO:0005634">
    <property type="term" value="C:nucleus"/>
    <property type="evidence" value="ECO:0007669"/>
    <property type="project" value="UniProtKB-UniRule"/>
</dbReference>
<dbReference type="STRING" id="1965070.A0A3S3RZK7"/>
<organism evidence="6 7">
    <name type="scientific">Dinothrombium tinctorium</name>
    <dbReference type="NCBI Taxonomy" id="1965070"/>
    <lineage>
        <taxon>Eukaryota</taxon>
        <taxon>Metazoa</taxon>
        <taxon>Ecdysozoa</taxon>
        <taxon>Arthropoda</taxon>
        <taxon>Chelicerata</taxon>
        <taxon>Arachnida</taxon>
        <taxon>Acari</taxon>
        <taxon>Acariformes</taxon>
        <taxon>Trombidiformes</taxon>
        <taxon>Prostigmata</taxon>
        <taxon>Anystina</taxon>
        <taxon>Parasitengona</taxon>
        <taxon>Trombidioidea</taxon>
        <taxon>Trombidiidae</taxon>
        <taxon>Dinothrombium</taxon>
    </lineage>
</organism>
<name>A0A3S3RZK7_9ACAR</name>
<keyword evidence="7" id="KW-1185">Reference proteome</keyword>
<feature type="domain" description="HMG box" evidence="5">
    <location>
        <begin position="166"/>
        <end position="225"/>
    </location>
</feature>
<dbReference type="PRINTS" id="PR00886">
    <property type="entry name" value="HIGHMOBLTY12"/>
</dbReference>
<feature type="DNA-binding region" description="HMG box" evidence="2">
    <location>
        <begin position="166"/>
        <end position="225"/>
    </location>
</feature>
<dbReference type="InterPro" id="IPR009071">
    <property type="entry name" value="HMG_box_dom"/>
</dbReference>
<evidence type="ECO:0000256" key="1">
    <source>
        <dbReference type="ARBA" id="ARBA00023125"/>
    </source>
</evidence>
<evidence type="ECO:0000256" key="4">
    <source>
        <dbReference type="SAM" id="MobiDB-lite"/>
    </source>
</evidence>
<keyword evidence="3" id="KW-0175">Coiled coil</keyword>
<dbReference type="Pfam" id="PF00505">
    <property type="entry name" value="HMG_box"/>
    <property type="match status" value="1"/>
</dbReference>
<dbReference type="InterPro" id="IPR036910">
    <property type="entry name" value="HMG_box_dom_sf"/>
</dbReference>
<proteinExistence type="predicted"/>
<dbReference type="Proteomes" id="UP000285301">
    <property type="component" value="Unassembled WGS sequence"/>
</dbReference>
<protein>
    <submittedName>
        <fullName evidence="6">High mobility group-T protein-like protein</fullName>
    </submittedName>
</protein>
<dbReference type="OrthoDB" id="5550281at2759"/>
<feature type="coiled-coil region" evidence="3">
    <location>
        <begin position="86"/>
        <end position="170"/>
    </location>
</feature>
<evidence type="ECO:0000256" key="3">
    <source>
        <dbReference type="SAM" id="Coils"/>
    </source>
</evidence>
<dbReference type="GO" id="GO:0003677">
    <property type="term" value="F:DNA binding"/>
    <property type="evidence" value="ECO:0007669"/>
    <property type="project" value="UniProtKB-UniRule"/>
</dbReference>
<dbReference type="EMBL" id="NCKU01003034">
    <property type="protein sequence ID" value="RWS08318.1"/>
    <property type="molecule type" value="Genomic_DNA"/>
</dbReference>
<feature type="region of interest" description="Disordered" evidence="4">
    <location>
        <begin position="26"/>
        <end position="52"/>
    </location>
</feature>
<reference evidence="6 7" key="1">
    <citation type="journal article" date="2018" name="Gigascience">
        <title>Genomes of trombidid mites reveal novel predicted allergens and laterally-transferred genes associated with secondary metabolism.</title>
        <authorList>
            <person name="Dong X."/>
            <person name="Chaisiri K."/>
            <person name="Xia D."/>
            <person name="Armstrong S.D."/>
            <person name="Fang Y."/>
            <person name="Donnelly M.J."/>
            <person name="Kadowaki T."/>
            <person name="McGarry J.W."/>
            <person name="Darby A.C."/>
            <person name="Makepeace B.L."/>
        </authorList>
    </citation>
    <scope>NUCLEOTIDE SEQUENCE [LARGE SCALE GENOMIC DNA]</scope>
    <source>
        <strain evidence="6">UoL-WK</strain>
    </source>
</reference>
<evidence type="ECO:0000313" key="7">
    <source>
        <dbReference type="Proteomes" id="UP000285301"/>
    </source>
</evidence>
<feature type="coiled-coil region" evidence="3">
    <location>
        <begin position="196"/>
        <end position="227"/>
    </location>
</feature>
<dbReference type="SUPFAM" id="SSF47095">
    <property type="entry name" value="HMG-box"/>
    <property type="match status" value="2"/>
</dbReference>
<dbReference type="InterPro" id="IPR050342">
    <property type="entry name" value="HMGB"/>
</dbReference>
<feature type="domain" description="HMG box" evidence="5">
    <location>
        <begin position="69"/>
        <end position="137"/>
    </location>
</feature>
<accession>A0A3S3RZK7</accession>
<dbReference type="AlphaFoldDB" id="A0A3S3RZK7"/>
<evidence type="ECO:0000256" key="2">
    <source>
        <dbReference type="PROSITE-ProRule" id="PRU00267"/>
    </source>
</evidence>
<keyword evidence="1 2" id="KW-0238">DNA-binding</keyword>
<dbReference type="SMART" id="SM00398">
    <property type="entry name" value="HMG"/>
    <property type="match status" value="2"/>
</dbReference>
<dbReference type="Gene3D" id="1.10.30.10">
    <property type="entry name" value="High mobility group box domain"/>
    <property type="match status" value="2"/>
</dbReference>
<evidence type="ECO:0000313" key="6">
    <source>
        <dbReference type="EMBL" id="RWS08318.1"/>
    </source>
</evidence>
<dbReference type="PANTHER" id="PTHR48112">
    <property type="entry name" value="HIGH MOBILITY GROUP PROTEIN DSP1"/>
    <property type="match status" value="1"/>
</dbReference>
<keyword evidence="2" id="KW-0539">Nucleus</keyword>
<evidence type="ECO:0000259" key="5">
    <source>
        <dbReference type="PROSITE" id="PS50118"/>
    </source>
</evidence>
<feature type="DNA-binding region" description="HMG box" evidence="2">
    <location>
        <begin position="69"/>
        <end position="137"/>
    </location>
</feature>
<comment type="caution">
    <text evidence="6">The sequence shown here is derived from an EMBL/GenBank/DDBJ whole genome shotgun (WGS) entry which is preliminary data.</text>
</comment>
<dbReference type="PROSITE" id="PS50118">
    <property type="entry name" value="HMG_BOX_2"/>
    <property type="match status" value="2"/>
</dbReference>
<sequence length="233" mass="27400">MFSNILRNTRSLFSVRPSIELPTNSVRPLATRAKKAAKNETSGTKKRETTESSPSVASIISLYDLPLKPKRPMSAYNVFCKEIFNGRRANNEITDLSSTMKEASERWKTLSAAEKAKYERQVENDRKRYEKELQEYKKVMDQKITVKDFVQTLNDYLKEAEVERNSLKKMSAFHLFLREEVKDKGIKLAEAARHWNSLDERTKSEYKERAEKMNEEYKRKVQNWNEKFKLLSK</sequence>
<gene>
    <name evidence="6" type="ORF">B4U79_17784</name>
</gene>